<protein>
    <submittedName>
        <fullName evidence="3">Uncharacterized protein</fullName>
    </submittedName>
</protein>
<evidence type="ECO:0000256" key="1">
    <source>
        <dbReference type="SAM" id="Coils"/>
    </source>
</evidence>
<dbReference type="Gene3D" id="1.10.287.1490">
    <property type="match status" value="1"/>
</dbReference>
<dbReference type="eggNOG" id="COG4372">
    <property type="taxonomic scope" value="Bacteria"/>
</dbReference>
<dbReference type="HOGENOM" id="CLU_107142_1_0_5"/>
<organism evidence="3">
    <name type="scientific">Rhodopseudomonas palustris (strain BisA53)</name>
    <dbReference type="NCBI Taxonomy" id="316055"/>
    <lineage>
        <taxon>Bacteria</taxon>
        <taxon>Pseudomonadati</taxon>
        <taxon>Pseudomonadota</taxon>
        <taxon>Alphaproteobacteria</taxon>
        <taxon>Hyphomicrobiales</taxon>
        <taxon>Nitrobacteraceae</taxon>
        <taxon>Rhodopseudomonas</taxon>
    </lineage>
</organism>
<reference evidence="3" key="1">
    <citation type="submission" date="2006-09" db="EMBL/GenBank/DDBJ databases">
        <title>Complete sequence of Rhodopseudomonas palustris BisA53.</title>
        <authorList>
            <consortium name="US DOE Joint Genome Institute"/>
            <person name="Copeland A."/>
            <person name="Lucas S."/>
            <person name="Lapidus A."/>
            <person name="Barry K."/>
            <person name="Detter J.C."/>
            <person name="Glavina del Rio T."/>
            <person name="Hammon N."/>
            <person name="Israni S."/>
            <person name="Dalin E."/>
            <person name="Tice H."/>
            <person name="Pitluck S."/>
            <person name="Chain P."/>
            <person name="Malfatti S."/>
            <person name="Shin M."/>
            <person name="Vergez L."/>
            <person name="Schmutz J."/>
            <person name="Larimer F."/>
            <person name="Land M."/>
            <person name="Hauser L."/>
            <person name="Pelletier D.A."/>
            <person name="Kyrpides N."/>
            <person name="Kim E."/>
            <person name="Harwood C.S."/>
            <person name="Oda Y."/>
            <person name="Richardson P."/>
        </authorList>
    </citation>
    <scope>NUCLEOTIDE SEQUENCE [LARGE SCALE GENOMIC DNA]</scope>
    <source>
        <strain evidence="3">BisA53</strain>
    </source>
</reference>
<dbReference type="KEGG" id="rpe:RPE_3461"/>
<dbReference type="OrthoDB" id="198726at2"/>
<feature type="chain" id="PRO_5004165891" evidence="2">
    <location>
        <begin position="25"/>
        <end position="199"/>
    </location>
</feature>
<feature type="coiled-coil region" evidence="1">
    <location>
        <begin position="28"/>
        <end position="97"/>
    </location>
</feature>
<dbReference type="STRING" id="316055.RPE_3461"/>
<proteinExistence type="predicted"/>
<gene>
    <name evidence="3" type="ordered locus">RPE_3461</name>
</gene>
<evidence type="ECO:0000313" key="3">
    <source>
        <dbReference type="EMBL" id="ABJ07391.1"/>
    </source>
</evidence>
<feature type="signal peptide" evidence="2">
    <location>
        <begin position="1"/>
        <end position="24"/>
    </location>
</feature>
<evidence type="ECO:0000256" key="2">
    <source>
        <dbReference type="SAM" id="SignalP"/>
    </source>
</evidence>
<keyword evidence="2" id="KW-0732">Signal</keyword>
<name>Q07KZ3_RHOP5</name>
<sequence length="199" mass="21835">MRLGIAKTTLVLMGGLLASAAAHADQDSDRLREALRSATAQTRALEDQRTALQAKVADADREKAALKAQADAAREEVRQLKKENREAVDEFNQRLAERDETLDKWKAAYEEAATVARTKDAERAKFEGEATAYKASTKSCTAKNTELIKAGRELLARYRSLTLGDALVASEPLTGLGRVEAQNYLQDSTDKILDQKVTP</sequence>
<dbReference type="EMBL" id="CP000463">
    <property type="protein sequence ID" value="ABJ07391.1"/>
    <property type="molecule type" value="Genomic_DNA"/>
</dbReference>
<dbReference type="AlphaFoldDB" id="Q07KZ3"/>
<accession>Q07KZ3</accession>
<keyword evidence="1" id="KW-0175">Coiled coil</keyword>